<organism evidence="1 2">
    <name type="scientific">Quillaja saponaria</name>
    <name type="common">Soap bark tree</name>
    <dbReference type="NCBI Taxonomy" id="32244"/>
    <lineage>
        <taxon>Eukaryota</taxon>
        <taxon>Viridiplantae</taxon>
        <taxon>Streptophyta</taxon>
        <taxon>Embryophyta</taxon>
        <taxon>Tracheophyta</taxon>
        <taxon>Spermatophyta</taxon>
        <taxon>Magnoliopsida</taxon>
        <taxon>eudicotyledons</taxon>
        <taxon>Gunneridae</taxon>
        <taxon>Pentapetalae</taxon>
        <taxon>rosids</taxon>
        <taxon>fabids</taxon>
        <taxon>Fabales</taxon>
        <taxon>Quillajaceae</taxon>
        <taxon>Quillaja</taxon>
    </lineage>
</organism>
<dbReference type="AlphaFoldDB" id="A0AAD7LPZ8"/>
<protein>
    <submittedName>
        <fullName evidence="1">Uncharacterized protein</fullName>
    </submittedName>
</protein>
<dbReference type="EMBL" id="JARAOO010000007">
    <property type="protein sequence ID" value="KAJ7962088.1"/>
    <property type="molecule type" value="Genomic_DNA"/>
</dbReference>
<reference evidence="1" key="1">
    <citation type="journal article" date="2023" name="Science">
        <title>Elucidation of the pathway for biosynthesis of saponin adjuvants from the soapbark tree.</title>
        <authorList>
            <person name="Reed J."/>
            <person name="Orme A."/>
            <person name="El-Demerdash A."/>
            <person name="Owen C."/>
            <person name="Martin L.B.B."/>
            <person name="Misra R.C."/>
            <person name="Kikuchi S."/>
            <person name="Rejzek M."/>
            <person name="Martin A.C."/>
            <person name="Harkess A."/>
            <person name="Leebens-Mack J."/>
            <person name="Louveau T."/>
            <person name="Stephenson M.J."/>
            <person name="Osbourn A."/>
        </authorList>
    </citation>
    <scope>NUCLEOTIDE SEQUENCE</scope>
    <source>
        <strain evidence="1">S10</strain>
    </source>
</reference>
<comment type="caution">
    <text evidence="1">The sequence shown here is derived from an EMBL/GenBank/DDBJ whole genome shotgun (WGS) entry which is preliminary data.</text>
</comment>
<dbReference type="Proteomes" id="UP001163823">
    <property type="component" value="Chromosome 7"/>
</dbReference>
<dbReference type="KEGG" id="qsa:O6P43_017360"/>
<sequence>MSMTQKCNASLSPVQRYIGGVIGLNAPFTCVPYKLLHYNVTQYFSAILLSQLKAAESLRSTDSVKITGHGLVIEELHSVLCLKGLLCCILEVHKHPGFYSKAFRKSHYQY</sequence>
<accession>A0AAD7LPZ8</accession>
<name>A0AAD7LPZ8_QUISA</name>
<evidence type="ECO:0000313" key="1">
    <source>
        <dbReference type="EMBL" id="KAJ7962088.1"/>
    </source>
</evidence>
<proteinExistence type="predicted"/>
<evidence type="ECO:0000313" key="2">
    <source>
        <dbReference type="Proteomes" id="UP001163823"/>
    </source>
</evidence>
<gene>
    <name evidence="1" type="ORF">O6P43_017360</name>
</gene>
<keyword evidence="2" id="KW-1185">Reference proteome</keyword>